<accession>A0ABV5ICE2</accession>
<protein>
    <submittedName>
        <fullName evidence="3">Rv3654c family TadE-like protein</fullName>
    </submittedName>
</protein>
<dbReference type="Proteomes" id="UP001589647">
    <property type="component" value="Unassembled WGS sequence"/>
</dbReference>
<proteinExistence type="predicted"/>
<feature type="domain" description="Putative Flp pilus-assembly TadG-like N-terminal" evidence="2">
    <location>
        <begin position="8"/>
        <end position="53"/>
    </location>
</feature>
<sequence>MINCKERGSASLWGVALMGLLLAIATGLAIVGAVRVARHRVNSAADLSALAAAKLAILDPEGACDRASTLAGKNGVRLVACEITGAVADVRTSLSITLPIAGAHTLTGRARAGPATLSPGKNG</sequence>
<keyword evidence="4" id="KW-1185">Reference proteome</keyword>
<keyword evidence="1" id="KW-0472">Membrane</keyword>
<organism evidence="3 4">
    <name type="scientific">Nonomuraea spiralis</name>
    <dbReference type="NCBI Taxonomy" id="46182"/>
    <lineage>
        <taxon>Bacteria</taxon>
        <taxon>Bacillati</taxon>
        <taxon>Actinomycetota</taxon>
        <taxon>Actinomycetes</taxon>
        <taxon>Streptosporangiales</taxon>
        <taxon>Streptosporangiaceae</taxon>
        <taxon>Nonomuraea</taxon>
    </lineage>
</organism>
<evidence type="ECO:0000259" key="2">
    <source>
        <dbReference type="Pfam" id="PF13400"/>
    </source>
</evidence>
<name>A0ABV5ICE2_9ACTN</name>
<comment type="caution">
    <text evidence="3">The sequence shown here is derived from an EMBL/GenBank/DDBJ whole genome shotgun (WGS) entry which is preliminary data.</text>
</comment>
<feature type="transmembrane region" description="Helical" evidence="1">
    <location>
        <begin position="12"/>
        <end position="34"/>
    </location>
</feature>
<dbReference type="Pfam" id="PF13400">
    <property type="entry name" value="Tad"/>
    <property type="match status" value="1"/>
</dbReference>
<reference evidence="3 4" key="1">
    <citation type="submission" date="2024-09" db="EMBL/GenBank/DDBJ databases">
        <authorList>
            <person name="Sun Q."/>
            <person name="Mori K."/>
        </authorList>
    </citation>
    <scope>NUCLEOTIDE SEQUENCE [LARGE SCALE GENOMIC DNA]</scope>
    <source>
        <strain evidence="3 4">CCM 3426</strain>
    </source>
</reference>
<evidence type="ECO:0000313" key="4">
    <source>
        <dbReference type="Proteomes" id="UP001589647"/>
    </source>
</evidence>
<keyword evidence="1" id="KW-0812">Transmembrane</keyword>
<dbReference type="InterPro" id="IPR021202">
    <property type="entry name" value="Rv3654c-like"/>
</dbReference>
<gene>
    <name evidence="3" type="ORF">ACFFV7_13500</name>
</gene>
<dbReference type="InterPro" id="IPR028087">
    <property type="entry name" value="Tad_N"/>
</dbReference>
<dbReference type="EMBL" id="JBHMEI010000006">
    <property type="protein sequence ID" value="MFB9202208.1"/>
    <property type="molecule type" value="Genomic_DNA"/>
</dbReference>
<keyword evidence="1" id="KW-1133">Transmembrane helix</keyword>
<evidence type="ECO:0000313" key="3">
    <source>
        <dbReference type="EMBL" id="MFB9202208.1"/>
    </source>
</evidence>
<dbReference type="NCBIfam" id="TIGR03816">
    <property type="entry name" value="tadE_like_DECH"/>
    <property type="match status" value="1"/>
</dbReference>
<evidence type="ECO:0000256" key="1">
    <source>
        <dbReference type="SAM" id="Phobius"/>
    </source>
</evidence>
<dbReference type="RefSeq" id="WP_268246051.1">
    <property type="nucleotide sequence ID" value="NZ_BMRC01000004.1"/>
</dbReference>